<accession>A0A1M4WFD0</accession>
<evidence type="ECO:0000256" key="2">
    <source>
        <dbReference type="SAM" id="MobiDB-lite"/>
    </source>
</evidence>
<dbReference type="Pfam" id="PF01520">
    <property type="entry name" value="Amidase_3"/>
    <property type="match status" value="1"/>
</dbReference>
<organism evidence="4 5">
    <name type="scientific">Desulforamulus putei DSM 12395</name>
    <dbReference type="NCBI Taxonomy" id="1121429"/>
    <lineage>
        <taxon>Bacteria</taxon>
        <taxon>Bacillati</taxon>
        <taxon>Bacillota</taxon>
        <taxon>Clostridia</taxon>
        <taxon>Eubacteriales</taxon>
        <taxon>Peptococcaceae</taxon>
        <taxon>Desulforamulus</taxon>
    </lineage>
</organism>
<evidence type="ECO:0000259" key="3">
    <source>
        <dbReference type="SMART" id="SM00646"/>
    </source>
</evidence>
<reference evidence="5" key="1">
    <citation type="submission" date="2016-11" db="EMBL/GenBank/DDBJ databases">
        <authorList>
            <person name="Varghese N."/>
            <person name="Submissions S."/>
        </authorList>
    </citation>
    <scope>NUCLEOTIDE SEQUENCE [LARGE SCALE GENOMIC DNA]</scope>
    <source>
        <strain evidence="5">DSM 12395</strain>
    </source>
</reference>
<gene>
    <name evidence="4" type="ORF">SAMN02745133_01168</name>
</gene>
<feature type="domain" description="MurNAc-LAA" evidence="3">
    <location>
        <begin position="123"/>
        <end position="233"/>
    </location>
</feature>
<dbReference type="CDD" id="cd02696">
    <property type="entry name" value="MurNAc-LAA"/>
    <property type="match status" value="1"/>
</dbReference>
<dbReference type="PANTHER" id="PTHR30404">
    <property type="entry name" value="N-ACETYLMURAMOYL-L-ALANINE AMIDASE"/>
    <property type="match status" value="1"/>
</dbReference>
<proteinExistence type="predicted"/>
<keyword evidence="1" id="KW-0378">Hydrolase</keyword>
<sequence length="268" mass="29781">MAMIRAVKIKKRYIIGCMALLVLSVQFYKMAIIKREEQHIAALSYVLTNKVIVVDPGHGGRDPGKIGVSGVPEKEINLEVAKRLATLLGEMGAAVILTRDTDMDLSDASTPGNKKRQDLSRRAETANERNADLFISIHCNGFTSPQEHGAQVFSQPHSPESKILAECIQKEMTVILGNTKRKAKQVDYYVTRTTKMPAAIVEIGFITNPKEDKLLQDPLYQSKVAWSIAAGIIKYYEGKENGKEDPGIKEKEVLQTFRRQPGNYIPAP</sequence>
<dbReference type="EMBL" id="FQUY01000006">
    <property type="protein sequence ID" value="SHE79959.1"/>
    <property type="molecule type" value="Genomic_DNA"/>
</dbReference>
<keyword evidence="5" id="KW-1185">Reference proteome</keyword>
<dbReference type="AlphaFoldDB" id="A0A1M4WFD0"/>
<evidence type="ECO:0000256" key="1">
    <source>
        <dbReference type="ARBA" id="ARBA00022801"/>
    </source>
</evidence>
<dbReference type="GO" id="GO:0008745">
    <property type="term" value="F:N-acetylmuramoyl-L-alanine amidase activity"/>
    <property type="evidence" value="ECO:0007669"/>
    <property type="project" value="InterPro"/>
</dbReference>
<dbReference type="GO" id="GO:0030288">
    <property type="term" value="C:outer membrane-bounded periplasmic space"/>
    <property type="evidence" value="ECO:0007669"/>
    <property type="project" value="TreeGrafter"/>
</dbReference>
<dbReference type="Proteomes" id="UP000184148">
    <property type="component" value="Unassembled WGS sequence"/>
</dbReference>
<feature type="region of interest" description="Disordered" evidence="2">
    <location>
        <begin position="104"/>
        <end position="123"/>
    </location>
</feature>
<dbReference type="PANTHER" id="PTHR30404:SF0">
    <property type="entry name" value="N-ACETYLMURAMOYL-L-ALANINE AMIDASE AMIC"/>
    <property type="match status" value="1"/>
</dbReference>
<evidence type="ECO:0000313" key="5">
    <source>
        <dbReference type="Proteomes" id="UP000184148"/>
    </source>
</evidence>
<dbReference type="GO" id="GO:0009253">
    <property type="term" value="P:peptidoglycan catabolic process"/>
    <property type="evidence" value="ECO:0007669"/>
    <property type="project" value="InterPro"/>
</dbReference>
<dbReference type="InterPro" id="IPR002508">
    <property type="entry name" value="MurNAc-LAA_cat"/>
</dbReference>
<dbReference type="InterPro" id="IPR050695">
    <property type="entry name" value="N-acetylmuramoyl_amidase_3"/>
</dbReference>
<evidence type="ECO:0000313" key="4">
    <source>
        <dbReference type="EMBL" id="SHE79959.1"/>
    </source>
</evidence>
<name>A0A1M4WFD0_9FIRM</name>
<dbReference type="STRING" id="1121429.SAMN02745133_01168"/>
<dbReference type="OrthoDB" id="9772024at2"/>
<dbReference type="SMART" id="SM00646">
    <property type="entry name" value="Ami_3"/>
    <property type="match status" value="1"/>
</dbReference>
<dbReference type="Gene3D" id="3.40.630.40">
    <property type="entry name" value="Zn-dependent exopeptidases"/>
    <property type="match status" value="1"/>
</dbReference>
<protein>
    <submittedName>
        <fullName evidence="4">N-acetylmuramoyl-L-alanine amidase</fullName>
    </submittedName>
</protein>
<dbReference type="SUPFAM" id="SSF53187">
    <property type="entry name" value="Zn-dependent exopeptidases"/>
    <property type="match status" value="1"/>
</dbReference>